<dbReference type="PANTHER" id="PTHR46248:SF9">
    <property type="entry name" value="EXPRESSED PROTEIN"/>
    <property type="match status" value="1"/>
</dbReference>
<feature type="domain" description="Ternary complex factor MIP1 leucine-zipper" evidence="3">
    <location>
        <begin position="40"/>
        <end position="121"/>
    </location>
</feature>
<feature type="compositionally biased region" description="Polar residues" evidence="2">
    <location>
        <begin position="1"/>
        <end position="10"/>
    </location>
</feature>
<sequence length="526" mass="60294">MNTSGRSRLQSMKAPMKLEKEKAEMQGGKPNVAKNRRISSRERKIALQQDVDNLKKQLRHEENIHRALDRAFRRPLGALPRLPPYLPRATLELVAEVAVLEEEVVQLEEQIVYFRQDMYQEAVYISSSKRNMGSFSDLYNFNPDKNSKPDQLKSLAQNLDKSATSMIRHLPSLSNGTGKENAFSTANSIMNNKGSSIHKAQTNKHLFKRPAVNNGSAEKKLDSPKLQLERRLTDQENVEARTVVTPGERLSGDDGPNKVSGDILKFLSSIFLRMSSMKNKGAADNLPFSSTLVSQENGEEIEFRDPYGICSEFGNRDIGSYRRLFSIEPGAINPQNHNFRSQPCLCKSEFDHHFPFHWMAFLEHGIPESAEMVVELMRKTISKGAKIDEMAVRNKFGLELSEQLVSFVLCCGSCDDHMVFINSPKWNAASYYYESPIIYFAYRSFQTVPSPNSNWMVSSIKELIRRFFEMKVRVYTPQLRLRMNWEWQKEYLQAAIGITTKKFEMKVRVYTFLALSASRFSEVLDY</sequence>
<evidence type="ECO:0000256" key="1">
    <source>
        <dbReference type="SAM" id="Coils"/>
    </source>
</evidence>
<proteinExistence type="predicted"/>
<feature type="region of interest" description="Disordered" evidence="2">
    <location>
        <begin position="1"/>
        <end position="33"/>
    </location>
</feature>
<accession>A0A9Q0TDU0</accession>
<reference evidence="4" key="1">
    <citation type="submission" date="2022-11" db="EMBL/GenBank/DDBJ databases">
        <authorList>
            <person name="Hyden B.L."/>
            <person name="Feng K."/>
            <person name="Yates T."/>
            <person name="Jawdy S."/>
            <person name="Smart L.B."/>
            <person name="Muchero W."/>
        </authorList>
    </citation>
    <scope>NUCLEOTIDE SEQUENCE</scope>
    <source>
        <tissue evidence="4">Shoot tip</tissue>
    </source>
</reference>
<dbReference type="Pfam" id="PF14389">
    <property type="entry name" value="Lzipper-MIP1"/>
    <property type="match status" value="1"/>
</dbReference>
<gene>
    <name evidence="4" type="ORF">OIU74_010831</name>
</gene>
<dbReference type="EMBL" id="JAPFFM010000015">
    <property type="protein sequence ID" value="KAJ6709808.1"/>
    <property type="molecule type" value="Genomic_DNA"/>
</dbReference>
<evidence type="ECO:0000259" key="3">
    <source>
        <dbReference type="Pfam" id="PF14389"/>
    </source>
</evidence>
<feature type="coiled-coil region" evidence="1">
    <location>
        <begin position="44"/>
        <end position="117"/>
    </location>
</feature>
<comment type="caution">
    <text evidence="4">The sequence shown here is derived from an EMBL/GenBank/DDBJ whole genome shotgun (WGS) entry which is preliminary data.</text>
</comment>
<keyword evidence="1" id="KW-0175">Coiled coil</keyword>
<dbReference type="AlphaFoldDB" id="A0A9Q0TDU0"/>
<protein>
    <submittedName>
        <fullName evidence="4">TERNARY COMPLEX FACTOR MIP1 LEUCINE-ZIPPER-RELATED</fullName>
    </submittedName>
</protein>
<name>A0A9Q0TDU0_9ROSI</name>
<dbReference type="InterPro" id="IPR025757">
    <property type="entry name" value="MIP1_Leuzipper"/>
</dbReference>
<evidence type="ECO:0000313" key="4">
    <source>
        <dbReference type="EMBL" id="KAJ6709808.1"/>
    </source>
</evidence>
<organism evidence="4 5">
    <name type="scientific">Salix koriyanagi</name>
    <dbReference type="NCBI Taxonomy" id="2511006"/>
    <lineage>
        <taxon>Eukaryota</taxon>
        <taxon>Viridiplantae</taxon>
        <taxon>Streptophyta</taxon>
        <taxon>Embryophyta</taxon>
        <taxon>Tracheophyta</taxon>
        <taxon>Spermatophyta</taxon>
        <taxon>Magnoliopsida</taxon>
        <taxon>eudicotyledons</taxon>
        <taxon>Gunneridae</taxon>
        <taxon>Pentapetalae</taxon>
        <taxon>rosids</taxon>
        <taxon>fabids</taxon>
        <taxon>Malpighiales</taxon>
        <taxon>Salicaceae</taxon>
        <taxon>Saliceae</taxon>
        <taxon>Salix</taxon>
    </lineage>
</organism>
<keyword evidence="5" id="KW-1185">Reference proteome</keyword>
<evidence type="ECO:0000256" key="2">
    <source>
        <dbReference type="SAM" id="MobiDB-lite"/>
    </source>
</evidence>
<dbReference type="PANTHER" id="PTHR46248">
    <property type="entry name" value="EXPRESSED PROTEIN"/>
    <property type="match status" value="1"/>
</dbReference>
<dbReference type="Proteomes" id="UP001151752">
    <property type="component" value="Chromosome 2"/>
</dbReference>
<reference evidence="4" key="2">
    <citation type="journal article" date="2023" name="Int. J. Mol. Sci.">
        <title>De Novo Assembly and Annotation of 11 Diverse Shrub Willow (Salix) Genomes Reveals Novel Gene Organization in Sex-Linked Regions.</title>
        <authorList>
            <person name="Hyden B."/>
            <person name="Feng K."/>
            <person name="Yates T.B."/>
            <person name="Jawdy S."/>
            <person name="Cereghino C."/>
            <person name="Smart L.B."/>
            <person name="Muchero W."/>
        </authorList>
    </citation>
    <scope>NUCLEOTIDE SEQUENCE</scope>
    <source>
        <tissue evidence="4">Shoot tip</tissue>
    </source>
</reference>
<evidence type="ECO:0000313" key="5">
    <source>
        <dbReference type="Proteomes" id="UP001151752"/>
    </source>
</evidence>